<reference evidence="1" key="2">
    <citation type="submission" date="2018-04" db="EMBL/GenBank/DDBJ databases">
        <title>OnivRS2 (Oryza nivara Reference Sequence Version 2).</title>
        <authorList>
            <person name="Zhang J."/>
            <person name="Kudrna D."/>
            <person name="Lee S."/>
            <person name="Talag J."/>
            <person name="Rajasekar S."/>
            <person name="Welchert J."/>
            <person name="Hsing Y.-I."/>
            <person name="Wing R.A."/>
        </authorList>
    </citation>
    <scope>NUCLEOTIDE SEQUENCE [LARGE SCALE GENOMIC DNA]</scope>
    <source>
        <strain evidence="1">SL10</strain>
    </source>
</reference>
<sequence>MAAQIKPCLATEIAHPERGGAASGMSRLKVRVVVQLVGEGRCAGERVQGDGHGVRPMEQLRRSRFKAAMDASQRG</sequence>
<keyword evidence="2" id="KW-1185">Reference proteome</keyword>
<organism evidence="1">
    <name type="scientific">Oryza nivara</name>
    <name type="common">Indian wild rice</name>
    <name type="synonym">Oryza sativa f. spontanea</name>
    <dbReference type="NCBI Taxonomy" id="4536"/>
    <lineage>
        <taxon>Eukaryota</taxon>
        <taxon>Viridiplantae</taxon>
        <taxon>Streptophyta</taxon>
        <taxon>Embryophyta</taxon>
        <taxon>Tracheophyta</taxon>
        <taxon>Spermatophyta</taxon>
        <taxon>Magnoliopsida</taxon>
        <taxon>Liliopsida</taxon>
        <taxon>Poales</taxon>
        <taxon>Poaceae</taxon>
        <taxon>BOP clade</taxon>
        <taxon>Oryzoideae</taxon>
        <taxon>Oryzeae</taxon>
        <taxon>Oryzinae</taxon>
        <taxon>Oryza</taxon>
    </lineage>
</organism>
<protein>
    <submittedName>
        <fullName evidence="1">Uncharacterized protein</fullName>
    </submittedName>
</protein>
<evidence type="ECO:0000313" key="2">
    <source>
        <dbReference type="Proteomes" id="UP000006591"/>
    </source>
</evidence>
<dbReference type="Proteomes" id="UP000006591">
    <property type="component" value="Chromosome 5"/>
</dbReference>
<proteinExistence type="predicted"/>
<dbReference type="EnsemblPlants" id="ONIVA05G08430.1">
    <property type="protein sequence ID" value="ONIVA05G08430.1"/>
    <property type="gene ID" value="ONIVA05G08430"/>
</dbReference>
<dbReference type="HOGENOM" id="CLU_2675306_0_0_1"/>
<dbReference type="Gramene" id="ONIVA05G08430.1">
    <property type="protein sequence ID" value="ONIVA05G08430.1"/>
    <property type="gene ID" value="ONIVA05G08430"/>
</dbReference>
<name>A0A0E0HB88_ORYNI</name>
<evidence type="ECO:0000313" key="1">
    <source>
        <dbReference type="EnsemblPlants" id="ONIVA05G08430.1"/>
    </source>
</evidence>
<reference evidence="1" key="1">
    <citation type="submission" date="2015-04" db="UniProtKB">
        <authorList>
            <consortium name="EnsemblPlants"/>
        </authorList>
    </citation>
    <scope>IDENTIFICATION</scope>
    <source>
        <strain evidence="1">SL10</strain>
    </source>
</reference>
<dbReference type="AlphaFoldDB" id="A0A0E0HB88"/>
<accession>A0A0E0HB88</accession>